<name>A0A1I6SM44_9EURY</name>
<gene>
    <name evidence="3" type="primary">ureD</name>
    <name evidence="5" type="ORF">SAMN04488556_2771</name>
</gene>
<dbReference type="GO" id="GO:0005737">
    <property type="term" value="C:cytoplasm"/>
    <property type="evidence" value="ECO:0007669"/>
    <property type="project" value="UniProtKB-SubCell"/>
</dbReference>
<comment type="function">
    <text evidence="3">Required for maturation of urease via the functional incorporation of the urease nickel metallocenter.</text>
</comment>
<dbReference type="PANTHER" id="PTHR33643">
    <property type="entry name" value="UREASE ACCESSORY PROTEIN D"/>
    <property type="match status" value="1"/>
</dbReference>
<organism evidence="5 6">
    <name type="scientific">Halostagnicola kamekurae</name>
    <dbReference type="NCBI Taxonomy" id="619731"/>
    <lineage>
        <taxon>Archaea</taxon>
        <taxon>Methanobacteriati</taxon>
        <taxon>Methanobacteriota</taxon>
        <taxon>Stenosarchaea group</taxon>
        <taxon>Halobacteria</taxon>
        <taxon>Halobacteriales</taxon>
        <taxon>Natrialbaceae</taxon>
        <taxon>Halostagnicola</taxon>
    </lineage>
</organism>
<sequence length="346" mass="36772">MSAGAEEDPRASKQPLPSAFEAYAGESLAQAPAGGPGKNGLLEATLARSGTEQTRLVRDRVHVPYHLTGTLETDPISGLTTLIAQEPTGGVAQGDRHRLTVETRPGARAHVTTQSATKVHSMRANYAHLDATLEARAGSYLEYLPGPTIVNEDARCLQTISVDLADDAAVVVGDVLVPDGLSDHEPFAFDHYLARVEAERDGTLVCADTVDIRTDERDPCHPTSVGEYAVVGSLYVFAPDRDLQSLTDRVHDRLEDGAEDGTGAASASASERDGGERDGDESDEGEPGGDRAGSTLVGVSALPHEAGVVVRVLGDRQLDVTNAVRSAWDETRRELFDVGVPADRRY</sequence>
<keyword evidence="3" id="KW-0963">Cytoplasm</keyword>
<dbReference type="InterPro" id="IPR002669">
    <property type="entry name" value="UreD"/>
</dbReference>
<dbReference type="OrthoDB" id="10701at2157"/>
<dbReference type="GO" id="GO:0016151">
    <property type="term" value="F:nickel cation binding"/>
    <property type="evidence" value="ECO:0007669"/>
    <property type="project" value="UniProtKB-UniRule"/>
</dbReference>
<keyword evidence="3" id="KW-0996">Nickel insertion</keyword>
<feature type="region of interest" description="Disordered" evidence="4">
    <location>
        <begin position="254"/>
        <end position="296"/>
    </location>
</feature>
<comment type="subcellular location">
    <subcellularLocation>
        <location evidence="3">Cytoplasm</location>
    </subcellularLocation>
</comment>
<dbReference type="AlphaFoldDB" id="A0A1I6SM44"/>
<evidence type="ECO:0000313" key="6">
    <source>
        <dbReference type="Proteomes" id="UP000199199"/>
    </source>
</evidence>
<keyword evidence="6" id="KW-1185">Reference proteome</keyword>
<evidence type="ECO:0000256" key="3">
    <source>
        <dbReference type="HAMAP-Rule" id="MF_01384"/>
    </source>
</evidence>
<feature type="compositionally biased region" description="Acidic residues" evidence="4">
    <location>
        <begin position="278"/>
        <end position="287"/>
    </location>
</feature>
<evidence type="ECO:0000256" key="1">
    <source>
        <dbReference type="ARBA" id="ARBA00007177"/>
    </source>
</evidence>
<accession>A0A1I6SM44</accession>
<comment type="subunit">
    <text evidence="3">UreD, UreF and UreG form a complex that acts as a GTP-hydrolysis-dependent molecular chaperone, activating the urease apoprotein by helping to assemble the nickel containing metallocenter of UreC. The UreE protein probably delivers the nickel.</text>
</comment>
<evidence type="ECO:0000256" key="2">
    <source>
        <dbReference type="ARBA" id="ARBA00023186"/>
    </source>
</evidence>
<dbReference type="PANTHER" id="PTHR33643:SF1">
    <property type="entry name" value="UREASE ACCESSORY PROTEIN D"/>
    <property type="match status" value="1"/>
</dbReference>
<dbReference type="HAMAP" id="MF_01384">
    <property type="entry name" value="UreD"/>
    <property type="match status" value="1"/>
</dbReference>
<reference evidence="6" key="1">
    <citation type="submission" date="2016-10" db="EMBL/GenBank/DDBJ databases">
        <authorList>
            <person name="Varghese N."/>
            <person name="Submissions S."/>
        </authorList>
    </citation>
    <scope>NUCLEOTIDE SEQUENCE [LARGE SCALE GENOMIC DNA]</scope>
    <source>
        <strain evidence="6">DSM 22427</strain>
    </source>
</reference>
<proteinExistence type="inferred from homology"/>
<keyword evidence="2 3" id="KW-0143">Chaperone</keyword>
<dbReference type="EMBL" id="FOZS01000002">
    <property type="protein sequence ID" value="SFS77838.1"/>
    <property type="molecule type" value="Genomic_DNA"/>
</dbReference>
<comment type="similarity">
    <text evidence="1 3">Belongs to the UreD family.</text>
</comment>
<evidence type="ECO:0000313" key="5">
    <source>
        <dbReference type="EMBL" id="SFS77838.1"/>
    </source>
</evidence>
<protein>
    <recommendedName>
        <fullName evidence="3">Urease accessory protein UreD</fullName>
    </recommendedName>
</protein>
<evidence type="ECO:0000256" key="4">
    <source>
        <dbReference type="SAM" id="MobiDB-lite"/>
    </source>
</evidence>
<dbReference type="Pfam" id="PF01774">
    <property type="entry name" value="UreD"/>
    <property type="match status" value="1"/>
</dbReference>
<dbReference type="Proteomes" id="UP000199199">
    <property type="component" value="Unassembled WGS sequence"/>
</dbReference>
<dbReference type="RefSeq" id="WP_092905180.1">
    <property type="nucleotide sequence ID" value="NZ_FOZS01000002.1"/>
</dbReference>